<reference evidence="2" key="2">
    <citation type="submission" date="2015-01" db="EMBL/GenBank/DDBJ databases">
        <title>Evolutionary Origins and Diversification of the Mycorrhizal Mutualists.</title>
        <authorList>
            <consortium name="DOE Joint Genome Institute"/>
            <consortium name="Mycorrhizal Genomics Consortium"/>
            <person name="Kohler A."/>
            <person name="Kuo A."/>
            <person name="Nagy L.G."/>
            <person name="Floudas D."/>
            <person name="Copeland A."/>
            <person name="Barry K.W."/>
            <person name="Cichocki N."/>
            <person name="Veneault-Fourrey C."/>
            <person name="LaButti K."/>
            <person name="Lindquist E.A."/>
            <person name="Lipzen A."/>
            <person name="Lundell T."/>
            <person name="Morin E."/>
            <person name="Murat C."/>
            <person name="Riley R."/>
            <person name="Ohm R."/>
            <person name="Sun H."/>
            <person name="Tunlid A."/>
            <person name="Henrissat B."/>
            <person name="Grigoriev I.V."/>
            <person name="Hibbett D.S."/>
            <person name="Martin F."/>
        </authorList>
    </citation>
    <scope>NUCLEOTIDE SEQUENCE [LARGE SCALE GENOMIC DNA]</scope>
    <source>
        <strain evidence="2">MUT 4182</strain>
    </source>
</reference>
<dbReference type="EMBL" id="KN823006">
    <property type="protein sequence ID" value="KIO27595.1"/>
    <property type="molecule type" value="Genomic_DNA"/>
</dbReference>
<evidence type="ECO:0000313" key="2">
    <source>
        <dbReference type="Proteomes" id="UP000054248"/>
    </source>
</evidence>
<dbReference type="Proteomes" id="UP000054248">
    <property type="component" value="Unassembled WGS sequence"/>
</dbReference>
<feature type="non-terminal residue" evidence="1">
    <location>
        <position position="1"/>
    </location>
</feature>
<evidence type="ECO:0008006" key="3">
    <source>
        <dbReference type="Google" id="ProtNLM"/>
    </source>
</evidence>
<reference evidence="1 2" key="1">
    <citation type="submission" date="2014-04" db="EMBL/GenBank/DDBJ databases">
        <authorList>
            <consortium name="DOE Joint Genome Institute"/>
            <person name="Kuo A."/>
            <person name="Girlanda M."/>
            <person name="Perotto S."/>
            <person name="Kohler A."/>
            <person name="Nagy L.G."/>
            <person name="Floudas D."/>
            <person name="Copeland A."/>
            <person name="Barry K.W."/>
            <person name="Cichocki N."/>
            <person name="Veneault-Fourrey C."/>
            <person name="LaButti K."/>
            <person name="Lindquist E.A."/>
            <person name="Lipzen A."/>
            <person name="Lundell T."/>
            <person name="Morin E."/>
            <person name="Murat C."/>
            <person name="Sun H."/>
            <person name="Tunlid A."/>
            <person name="Henrissat B."/>
            <person name="Grigoriev I.V."/>
            <person name="Hibbett D.S."/>
            <person name="Martin F."/>
            <person name="Nordberg H.P."/>
            <person name="Cantor M.N."/>
            <person name="Hua S.X."/>
        </authorList>
    </citation>
    <scope>NUCLEOTIDE SEQUENCE [LARGE SCALE GENOMIC DNA]</scope>
    <source>
        <strain evidence="1 2">MUT 4182</strain>
    </source>
</reference>
<name>A0A0C3QB17_9AGAM</name>
<protein>
    <recommendedName>
        <fullName evidence="3">CxC2-like cysteine cluster KDZ transposase-associated domain-containing protein</fullName>
    </recommendedName>
</protein>
<evidence type="ECO:0000313" key="1">
    <source>
        <dbReference type="EMBL" id="KIO27595.1"/>
    </source>
</evidence>
<sequence>LYFQSIYDQLREAVRQYRVLLMHLRAGRTRTNSAMSPGELCVQCPACPYPGINIPENWDKDPLK</sequence>
<keyword evidence="2" id="KW-1185">Reference proteome</keyword>
<dbReference type="HOGENOM" id="CLU_2874122_0_0_1"/>
<gene>
    <name evidence="1" type="ORF">M407DRAFT_57226</name>
</gene>
<proteinExistence type="predicted"/>
<feature type="non-terminal residue" evidence="1">
    <location>
        <position position="64"/>
    </location>
</feature>
<accession>A0A0C3QB17</accession>
<dbReference type="OrthoDB" id="3267218at2759"/>
<dbReference type="AlphaFoldDB" id="A0A0C3QB17"/>
<organism evidence="1 2">
    <name type="scientific">Tulasnella calospora MUT 4182</name>
    <dbReference type="NCBI Taxonomy" id="1051891"/>
    <lineage>
        <taxon>Eukaryota</taxon>
        <taxon>Fungi</taxon>
        <taxon>Dikarya</taxon>
        <taxon>Basidiomycota</taxon>
        <taxon>Agaricomycotina</taxon>
        <taxon>Agaricomycetes</taxon>
        <taxon>Cantharellales</taxon>
        <taxon>Tulasnellaceae</taxon>
        <taxon>Tulasnella</taxon>
    </lineage>
</organism>